<proteinExistence type="inferred from homology"/>
<name>A0A2S7KYG3_9FLAO</name>
<dbReference type="GO" id="GO:0004065">
    <property type="term" value="F:arylsulfatase activity"/>
    <property type="evidence" value="ECO:0007669"/>
    <property type="project" value="TreeGrafter"/>
</dbReference>
<evidence type="ECO:0000259" key="5">
    <source>
        <dbReference type="Pfam" id="PF00884"/>
    </source>
</evidence>
<dbReference type="InterPro" id="IPR017850">
    <property type="entry name" value="Alkaline_phosphatase_core_sf"/>
</dbReference>
<dbReference type="PANTHER" id="PTHR42693:SF53">
    <property type="entry name" value="ENDO-4-O-SULFATASE"/>
    <property type="match status" value="1"/>
</dbReference>
<dbReference type="EMBL" id="MQUA01000013">
    <property type="protein sequence ID" value="PQB07709.1"/>
    <property type="molecule type" value="Genomic_DNA"/>
</dbReference>
<comment type="similarity">
    <text evidence="1">Belongs to the sulfatase family.</text>
</comment>
<dbReference type="Gene3D" id="3.40.720.10">
    <property type="entry name" value="Alkaline Phosphatase, subunit A"/>
    <property type="match status" value="1"/>
</dbReference>
<dbReference type="RefSeq" id="WP_104809919.1">
    <property type="nucleotide sequence ID" value="NZ_MQUA01000013.1"/>
</dbReference>
<evidence type="ECO:0000313" key="6">
    <source>
        <dbReference type="EMBL" id="PQB07709.1"/>
    </source>
</evidence>
<evidence type="ECO:0000256" key="2">
    <source>
        <dbReference type="ARBA" id="ARBA00022723"/>
    </source>
</evidence>
<dbReference type="InterPro" id="IPR000917">
    <property type="entry name" value="Sulfatase_N"/>
</dbReference>
<keyword evidence="3" id="KW-0378">Hydrolase</keyword>
<gene>
    <name evidence="6" type="ORF">BST83_11480</name>
</gene>
<evidence type="ECO:0000256" key="1">
    <source>
        <dbReference type="ARBA" id="ARBA00008779"/>
    </source>
</evidence>
<dbReference type="InterPro" id="IPR050738">
    <property type="entry name" value="Sulfatase"/>
</dbReference>
<dbReference type="PROSITE" id="PS00149">
    <property type="entry name" value="SULFATASE_2"/>
    <property type="match status" value="1"/>
</dbReference>
<comment type="caution">
    <text evidence="6">The sequence shown here is derived from an EMBL/GenBank/DDBJ whole genome shotgun (WGS) entry which is preliminary data.</text>
</comment>
<dbReference type="OrthoDB" id="9765065at2"/>
<protein>
    <recommendedName>
        <fullName evidence="5">Sulfatase N-terminal domain-containing protein</fullName>
    </recommendedName>
</protein>
<dbReference type="Proteomes" id="UP000239522">
    <property type="component" value="Unassembled WGS sequence"/>
</dbReference>
<evidence type="ECO:0000313" key="7">
    <source>
        <dbReference type="Proteomes" id="UP000239522"/>
    </source>
</evidence>
<dbReference type="Pfam" id="PF00884">
    <property type="entry name" value="Sulfatase"/>
    <property type="match status" value="1"/>
</dbReference>
<keyword evidence="4" id="KW-0106">Calcium</keyword>
<dbReference type="SUPFAM" id="SSF53649">
    <property type="entry name" value="Alkaline phosphatase-like"/>
    <property type="match status" value="1"/>
</dbReference>
<organism evidence="6 7">
    <name type="scientific">Polaribacter filamentus</name>
    <dbReference type="NCBI Taxonomy" id="53483"/>
    <lineage>
        <taxon>Bacteria</taxon>
        <taxon>Pseudomonadati</taxon>
        <taxon>Bacteroidota</taxon>
        <taxon>Flavobacteriia</taxon>
        <taxon>Flavobacteriales</taxon>
        <taxon>Flavobacteriaceae</taxon>
    </lineage>
</organism>
<dbReference type="Gene3D" id="3.30.1120.10">
    <property type="match status" value="1"/>
</dbReference>
<reference evidence="6 7" key="1">
    <citation type="submission" date="2016-11" db="EMBL/GenBank/DDBJ databases">
        <title>Trade-off between light-utilization and light-protection in marine flavobacteria.</title>
        <authorList>
            <person name="Kumagai Y."/>
        </authorList>
    </citation>
    <scope>NUCLEOTIDE SEQUENCE [LARGE SCALE GENOMIC DNA]</scope>
    <source>
        <strain evidence="6 7">ATCC 700397</strain>
    </source>
</reference>
<dbReference type="AlphaFoldDB" id="A0A2S7KYG3"/>
<dbReference type="InterPro" id="IPR024607">
    <property type="entry name" value="Sulfatase_CS"/>
</dbReference>
<sequence length="489" mass="54772">MNKNSIQSIVLIPIVVFFLTGLNSFAQQNKKNLPNVIVFVADDFGYGSTNVYGAPESLIKTPNINKLAEEGIRFTNAFTTGSVCTPTRYALMTGEYSWRTSLKKGVVDSNDPALIDVNKKSLSKYMQSLGYKTAQAGKWHLGFKEEKFENLLGDIYPGPNDYGFDYSFALPNNLDDVHKVYIENNKIYGLRSDKICAYGMSFYGKQYTGYDAPQRVTEQVTDDLTKKSIAWMESLDGSKPFFLYYAAAAVHHPIVPSPLMRGKSNAGAYGDFIQDIDRSLGDLIAYLEAKGIRENTLIIFASDNGGDIPERKGMIMPENFAVNKGLKINGDLKGDKHTIWDGGFKIPFIVNYPKEIKANQTANATVSTIDIYAFLADYIGNNIGLTKQDAPDSYSFKTVVENTSTNYQRPPLVHRDAQGRKAVRFGSWKYIETKNENSKNPTDKKQLFDLTQDEAESNNIVSKELEKTKDAEEYLKQVMAHASKSIWKK</sequence>
<accession>A0A2S7KYG3</accession>
<dbReference type="PROSITE" id="PS00523">
    <property type="entry name" value="SULFATASE_1"/>
    <property type="match status" value="1"/>
</dbReference>
<feature type="domain" description="Sulfatase N-terminal" evidence="5">
    <location>
        <begin position="34"/>
        <end position="380"/>
    </location>
</feature>
<dbReference type="PANTHER" id="PTHR42693">
    <property type="entry name" value="ARYLSULFATASE FAMILY MEMBER"/>
    <property type="match status" value="1"/>
</dbReference>
<dbReference type="GO" id="GO:0046872">
    <property type="term" value="F:metal ion binding"/>
    <property type="evidence" value="ECO:0007669"/>
    <property type="project" value="UniProtKB-KW"/>
</dbReference>
<keyword evidence="2" id="KW-0479">Metal-binding</keyword>
<evidence type="ECO:0000256" key="4">
    <source>
        <dbReference type="ARBA" id="ARBA00022837"/>
    </source>
</evidence>
<dbReference type="CDD" id="cd16143">
    <property type="entry name" value="ARS_like"/>
    <property type="match status" value="1"/>
</dbReference>
<evidence type="ECO:0000256" key="3">
    <source>
        <dbReference type="ARBA" id="ARBA00022801"/>
    </source>
</evidence>
<keyword evidence="7" id="KW-1185">Reference proteome</keyword>